<evidence type="ECO:0000256" key="4">
    <source>
        <dbReference type="PROSITE-ProRule" id="PRU00182"/>
    </source>
</evidence>
<dbReference type="GO" id="GO:0043023">
    <property type="term" value="F:ribosomal large subunit binding"/>
    <property type="evidence" value="ECO:0007669"/>
    <property type="project" value="InterPro"/>
</dbReference>
<proteinExistence type="inferred from homology"/>
<dbReference type="InterPro" id="IPR002942">
    <property type="entry name" value="S4_RNA-bd"/>
</dbReference>
<dbReference type="PROSITE" id="PS50889">
    <property type="entry name" value="S4"/>
    <property type="match status" value="1"/>
</dbReference>
<dbReference type="AlphaFoldDB" id="A0A5C6S502"/>
<dbReference type="InterPro" id="IPR025708">
    <property type="entry name" value="HSP15"/>
</dbReference>
<feature type="region of interest" description="Disordered" evidence="5">
    <location>
        <begin position="106"/>
        <end position="130"/>
    </location>
</feature>
<dbReference type="InterPro" id="IPR036986">
    <property type="entry name" value="S4_RNA-bd_sf"/>
</dbReference>
<comment type="similarity">
    <text evidence="1">Belongs to the HSP15 family.</text>
</comment>
<evidence type="ECO:0000313" key="8">
    <source>
        <dbReference type="Proteomes" id="UP000321580"/>
    </source>
</evidence>
<dbReference type="Pfam" id="PF01479">
    <property type="entry name" value="S4"/>
    <property type="match status" value="1"/>
</dbReference>
<dbReference type="EMBL" id="VOOR01000002">
    <property type="protein sequence ID" value="TXB69525.1"/>
    <property type="molecule type" value="Genomic_DNA"/>
</dbReference>
<dbReference type="GO" id="GO:0003677">
    <property type="term" value="F:DNA binding"/>
    <property type="evidence" value="ECO:0007669"/>
    <property type="project" value="UniProtKB-KW"/>
</dbReference>
<dbReference type="GO" id="GO:0034605">
    <property type="term" value="P:cellular response to heat"/>
    <property type="evidence" value="ECO:0007669"/>
    <property type="project" value="InterPro"/>
</dbReference>
<dbReference type="Proteomes" id="UP000321580">
    <property type="component" value="Unassembled WGS sequence"/>
</dbReference>
<accession>A0A5C6S502</accession>
<evidence type="ECO:0000256" key="2">
    <source>
        <dbReference type="ARBA" id="ARBA00022884"/>
    </source>
</evidence>
<comment type="caution">
    <text evidence="7">The sequence shown here is derived from an EMBL/GenBank/DDBJ whole genome shotgun (WGS) entry which is preliminary data.</text>
</comment>
<dbReference type="PIRSF" id="PIRSF016821">
    <property type="entry name" value="HSP15"/>
    <property type="match status" value="1"/>
</dbReference>
<dbReference type="SMART" id="SM00363">
    <property type="entry name" value="S4"/>
    <property type="match status" value="1"/>
</dbReference>
<reference evidence="7 8" key="1">
    <citation type="submission" date="2019-08" db="EMBL/GenBank/DDBJ databases">
        <title>Genome of Phaeodactylibacter luteus.</title>
        <authorList>
            <person name="Bowman J.P."/>
        </authorList>
    </citation>
    <scope>NUCLEOTIDE SEQUENCE [LARGE SCALE GENOMIC DNA]</scope>
    <source>
        <strain evidence="7 8">KCTC 42180</strain>
    </source>
</reference>
<dbReference type="CDD" id="cd00165">
    <property type="entry name" value="S4"/>
    <property type="match status" value="1"/>
</dbReference>
<dbReference type="SUPFAM" id="SSF55174">
    <property type="entry name" value="Alpha-L RNA-binding motif"/>
    <property type="match status" value="1"/>
</dbReference>
<dbReference type="Gene3D" id="3.10.290.10">
    <property type="entry name" value="RNA-binding S4 domain"/>
    <property type="match status" value="1"/>
</dbReference>
<dbReference type="OrthoDB" id="9797176at2"/>
<name>A0A5C6S502_9BACT</name>
<evidence type="ECO:0000256" key="1">
    <source>
        <dbReference type="ARBA" id="ARBA00008396"/>
    </source>
</evidence>
<gene>
    <name evidence="7" type="ORF">FRY97_01565</name>
</gene>
<sequence length="130" mass="15006">MSKSEKVRVDQWLWSVRIFKSRTLATDACKASKVKVNGVNVKPAYGLQIGEKVEVKKNGFNFEFKVLDLIKKRVGAPLAQKCYEDLTPTEELNKYNEWYVGKAQPEAREKGAGRPTKKDRRRIDRFKDDV</sequence>
<keyword evidence="2 4" id="KW-0694">RNA-binding</keyword>
<keyword evidence="3" id="KW-0238">DNA-binding</keyword>
<feature type="domain" description="RNA-binding S4" evidence="6">
    <location>
        <begin position="7"/>
        <end position="75"/>
    </location>
</feature>
<organism evidence="7 8">
    <name type="scientific">Phaeodactylibacter luteus</name>
    <dbReference type="NCBI Taxonomy" id="1564516"/>
    <lineage>
        <taxon>Bacteria</taxon>
        <taxon>Pseudomonadati</taxon>
        <taxon>Bacteroidota</taxon>
        <taxon>Saprospiria</taxon>
        <taxon>Saprospirales</taxon>
        <taxon>Haliscomenobacteraceae</taxon>
        <taxon>Phaeodactylibacter</taxon>
    </lineage>
</organism>
<evidence type="ECO:0000313" key="7">
    <source>
        <dbReference type="EMBL" id="TXB69525.1"/>
    </source>
</evidence>
<keyword evidence="8" id="KW-1185">Reference proteome</keyword>
<evidence type="ECO:0000256" key="5">
    <source>
        <dbReference type="SAM" id="MobiDB-lite"/>
    </source>
</evidence>
<dbReference type="GO" id="GO:0003727">
    <property type="term" value="F:single-stranded RNA binding"/>
    <property type="evidence" value="ECO:0007669"/>
    <property type="project" value="InterPro"/>
</dbReference>
<evidence type="ECO:0000256" key="3">
    <source>
        <dbReference type="ARBA" id="ARBA00023125"/>
    </source>
</evidence>
<evidence type="ECO:0000259" key="6">
    <source>
        <dbReference type="SMART" id="SM00363"/>
    </source>
</evidence>
<feature type="compositionally biased region" description="Basic and acidic residues" evidence="5">
    <location>
        <begin position="121"/>
        <end position="130"/>
    </location>
</feature>
<protein>
    <submittedName>
        <fullName evidence="7">RNA-binding S4 domain-containing protein</fullName>
    </submittedName>
</protein>
<dbReference type="RefSeq" id="WP_147165657.1">
    <property type="nucleotide sequence ID" value="NZ_VOOR01000002.1"/>
</dbReference>